<evidence type="ECO:0000259" key="12">
    <source>
        <dbReference type="Pfam" id="PF23622"/>
    </source>
</evidence>
<keyword evidence="8" id="KW-0544">Nucleosome core</keyword>
<dbReference type="SUPFAM" id="SSF47113">
    <property type="entry name" value="Histone-fold"/>
    <property type="match status" value="1"/>
</dbReference>
<accession>A0A6V7QRQ8</accession>
<organism evidence="13">
    <name type="scientific">Ananas comosus var. bracteatus</name>
    <name type="common">red pineapple</name>
    <dbReference type="NCBI Taxonomy" id="296719"/>
    <lineage>
        <taxon>Eukaryota</taxon>
        <taxon>Viridiplantae</taxon>
        <taxon>Streptophyta</taxon>
        <taxon>Embryophyta</taxon>
        <taxon>Tracheophyta</taxon>
        <taxon>Spermatophyta</taxon>
        <taxon>Magnoliopsida</taxon>
        <taxon>Liliopsida</taxon>
        <taxon>Poales</taxon>
        <taxon>Bromeliaceae</taxon>
        <taxon>Bromelioideae</taxon>
        <taxon>Ananas</taxon>
    </lineage>
</organism>
<keyword evidence="7" id="KW-0539">Nucleus</keyword>
<dbReference type="InterPro" id="IPR036047">
    <property type="entry name" value="F-box-like_dom_sf"/>
</dbReference>
<dbReference type="Gene3D" id="3.80.10.10">
    <property type="entry name" value="Ribonuclease Inhibitor"/>
    <property type="match status" value="1"/>
</dbReference>
<evidence type="ECO:0000256" key="9">
    <source>
        <dbReference type="ARBA" id="ARBA00055491"/>
    </source>
</evidence>
<dbReference type="SMART" id="SM00414">
    <property type="entry name" value="H2A"/>
    <property type="match status" value="1"/>
</dbReference>
<dbReference type="InterPro" id="IPR001810">
    <property type="entry name" value="F-box_dom"/>
</dbReference>
<dbReference type="PROSITE" id="PS00046">
    <property type="entry name" value="HISTONE_H2A"/>
    <property type="match status" value="1"/>
</dbReference>
<dbReference type="AlphaFoldDB" id="A0A6V7QRQ8"/>
<dbReference type="InterPro" id="IPR002119">
    <property type="entry name" value="Histone_H2A"/>
</dbReference>
<evidence type="ECO:0000256" key="2">
    <source>
        <dbReference type="ARBA" id="ARBA00004286"/>
    </source>
</evidence>
<evidence type="ECO:0000259" key="10">
    <source>
        <dbReference type="Pfam" id="PF00125"/>
    </source>
</evidence>
<evidence type="ECO:0000256" key="8">
    <source>
        <dbReference type="ARBA" id="ARBA00023269"/>
    </source>
</evidence>
<dbReference type="GO" id="GO:0046982">
    <property type="term" value="F:protein heterodimerization activity"/>
    <property type="evidence" value="ECO:0007669"/>
    <property type="project" value="InterPro"/>
</dbReference>
<dbReference type="Pfam" id="PF00646">
    <property type="entry name" value="F-box"/>
    <property type="match status" value="1"/>
</dbReference>
<sequence length="608" mass="69017">MFKEPTRCQWNSLIECCLFYVFLRSSERGDASEKVMRVQIPVLVDQPDHILISILERMDLRSAVETSLLSRRWRHLWNSLTNIELHANTMLSENQISHVHRCMTRDYASHGTKFMEGMKVAATRQKQMGLFKKFARGLLRPKSNIRRLSFHFYMQRQYRKIIDFWLDRAIKRGVQELELFPYIGRRLSFRRFASVSVLSFKMMAVSREVVEDIIANCRNLKSLHLVKCHYISYLRICSQDTRLKDLAVHRCPFLGKIELSAPKLERLQYSGNYVPLLLSSVPCLEHVWLDYDDDDDGTDYVLKRLSVEFPHARDLALSLCSPKHPTTPVLPKLFSGLKNLTVNILTGDTDDLLWLAMLLEAAPLLETFETDVSFFVKLSAKCRNNEATISWKPSDTQHSHLKEVKLHRFKGRPNEIAFLRFLLAKAVELRSMMITRGSISQQVGLGFFSFGTSSDKRSMAGKGGKGLLAAKTTAANKDKEKKKAVSRSTRAGLQFPVGRIHRQLKSRIAANGRVGATAAVYSAAILEYLTAEVLELAGNASKDLKVKRITPRHLQLAIRGDEELDTLIKGTIAGVESSLTSTNPSSTSLPRNEFILVLLITLMGALYL</sequence>
<dbReference type="Pfam" id="PF23622">
    <property type="entry name" value="LRR_At1g61320_AtMIF1"/>
    <property type="match status" value="1"/>
</dbReference>
<evidence type="ECO:0000259" key="11">
    <source>
        <dbReference type="Pfam" id="PF00646"/>
    </source>
</evidence>
<dbReference type="InterPro" id="IPR009072">
    <property type="entry name" value="Histone-fold"/>
</dbReference>
<evidence type="ECO:0000313" key="13">
    <source>
        <dbReference type="EMBL" id="CAD1845466.1"/>
    </source>
</evidence>
<evidence type="ECO:0008006" key="14">
    <source>
        <dbReference type="Google" id="ProtNLM"/>
    </source>
</evidence>
<dbReference type="EMBL" id="CAJEUB010000003">
    <property type="protein sequence ID" value="CAD1845466.1"/>
    <property type="molecule type" value="Genomic_DNA"/>
</dbReference>
<evidence type="ECO:0000256" key="3">
    <source>
        <dbReference type="ARBA" id="ARBA00010691"/>
    </source>
</evidence>
<dbReference type="Gene3D" id="1.10.20.10">
    <property type="entry name" value="Histone, subunit A"/>
    <property type="match status" value="1"/>
</dbReference>
<dbReference type="GO" id="GO:0030527">
    <property type="term" value="F:structural constituent of chromatin"/>
    <property type="evidence" value="ECO:0007669"/>
    <property type="project" value="InterPro"/>
</dbReference>
<dbReference type="SUPFAM" id="SSF81383">
    <property type="entry name" value="F-box domain"/>
    <property type="match status" value="1"/>
</dbReference>
<feature type="domain" description="At1g61320/AtMIF1 LRR" evidence="12">
    <location>
        <begin position="191"/>
        <end position="433"/>
    </location>
</feature>
<comment type="subunit">
    <text evidence="4">The nucleosome is a histone octamer containing two molecules each of H2A, H2B, H3 and H4 assembled in one H3-H4 heterotetramer and two H2A-H2B heterodimers. The octamer wraps approximately 147 bp of DNA.</text>
</comment>
<dbReference type="GO" id="GO:0000786">
    <property type="term" value="C:nucleosome"/>
    <property type="evidence" value="ECO:0007669"/>
    <property type="project" value="UniProtKB-KW"/>
</dbReference>
<evidence type="ECO:0000256" key="1">
    <source>
        <dbReference type="ARBA" id="ARBA00004123"/>
    </source>
</evidence>
<evidence type="ECO:0000256" key="6">
    <source>
        <dbReference type="ARBA" id="ARBA00023125"/>
    </source>
</evidence>
<dbReference type="PRINTS" id="PR00620">
    <property type="entry name" value="HISTONEH2A"/>
</dbReference>
<keyword evidence="6" id="KW-0238">DNA-binding</keyword>
<comment type="similarity">
    <text evidence="3">Belongs to the histone H2A family.</text>
</comment>
<dbReference type="FunFam" id="1.10.20.10:FF:000005">
    <property type="entry name" value="Histone H2A"/>
    <property type="match status" value="1"/>
</dbReference>
<dbReference type="InterPro" id="IPR032458">
    <property type="entry name" value="Histone_H2A_CS"/>
</dbReference>
<dbReference type="CDD" id="cd00074">
    <property type="entry name" value="HFD_H2A"/>
    <property type="match status" value="1"/>
</dbReference>
<dbReference type="PANTHER" id="PTHR35545">
    <property type="entry name" value="F-BOX DOMAIN-CONTAINING PROTEIN"/>
    <property type="match status" value="1"/>
</dbReference>
<feature type="domain" description="Core Histone H2A/H2B/H3" evidence="10">
    <location>
        <begin position="476"/>
        <end position="560"/>
    </location>
</feature>
<dbReference type="InterPro" id="IPR055357">
    <property type="entry name" value="LRR_At1g61320_AtMIF1"/>
</dbReference>
<dbReference type="InterPro" id="IPR007125">
    <property type="entry name" value="H2A/H2B/H3"/>
</dbReference>
<comment type="function">
    <text evidence="9">Variant histones H2A are synthesized throughout the cell cycle and are very different from classical S-phase regulated H2A. May replace conventional H2A in a subset of nucleosomes. Nucleosomes wrap and compact DNA into chromatin, limiting DNA accessibility to the cellular machineries which require DNA as a template. Histones thereby play a central role in transcription regulation, DNA repair, DNA replication and chromosomal stability. DNA accessibility is regulated via a complex set of post-translational modifications of histones, also called histone code, and nucleosome remodeling.</text>
</comment>
<dbReference type="InterPro" id="IPR032675">
    <property type="entry name" value="LRR_dom_sf"/>
</dbReference>
<reference evidence="13" key="1">
    <citation type="submission" date="2020-07" db="EMBL/GenBank/DDBJ databases">
        <authorList>
            <person name="Lin J."/>
        </authorList>
    </citation>
    <scope>NUCLEOTIDE SEQUENCE</scope>
</reference>
<protein>
    <recommendedName>
        <fullName evidence="14">F-box domain-containing protein</fullName>
    </recommendedName>
</protein>
<proteinExistence type="inferred from homology"/>
<dbReference type="PANTHER" id="PTHR35545:SF16">
    <property type="entry name" value="OS07G0554800 PROTEIN"/>
    <property type="match status" value="1"/>
</dbReference>
<gene>
    <name evidence="13" type="ORF">CB5_LOCUS28677</name>
</gene>
<feature type="domain" description="F-box" evidence="11">
    <location>
        <begin position="47"/>
        <end position="80"/>
    </location>
</feature>
<evidence type="ECO:0000256" key="7">
    <source>
        <dbReference type="ARBA" id="ARBA00023242"/>
    </source>
</evidence>
<keyword evidence="5" id="KW-0158">Chromosome</keyword>
<dbReference type="SUPFAM" id="SSF52047">
    <property type="entry name" value="RNI-like"/>
    <property type="match status" value="1"/>
</dbReference>
<comment type="subcellular location">
    <subcellularLocation>
        <location evidence="2">Chromosome</location>
    </subcellularLocation>
    <subcellularLocation>
        <location evidence="1">Nucleus</location>
    </subcellularLocation>
</comment>
<evidence type="ECO:0000256" key="5">
    <source>
        <dbReference type="ARBA" id="ARBA00022454"/>
    </source>
</evidence>
<dbReference type="GO" id="GO:0005634">
    <property type="term" value="C:nucleus"/>
    <property type="evidence" value="ECO:0007669"/>
    <property type="project" value="UniProtKB-SubCell"/>
</dbReference>
<name>A0A6V7QRQ8_ANACO</name>
<dbReference type="GO" id="GO:0003677">
    <property type="term" value="F:DNA binding"/>
    <property type="evidence" value="ECO:0007669"/>
    <property type="project" value="UniProtKB-KW"/>
</dbReference>
<evidence type="ECO:0000256" key="4">
    <source>
        <dbReference type="ARBA" id="ARBA00011538"/>
    </source>
</evidence>
<dbReference type="Pfam" id="PF00125">
    <property type="entry name" value="Histone"/>
    <property type="match status" value="1"/>
</dbReference>